<dbReference type="Pfam" id="PF13228">
    <property type="entry name" value="DUF4037"/>
    <property type="match status" value="1"/>
</dbReference>
<feature type="domain" description="DUF4037" evidence="1">
    <location>
        <begin position="133"/>
        <end position="231"/>
    </location>
</feature>
<name>A0A4R2J0U9_9PSEU</name>
<dbReference type="EMBL" id="SLWS01000015">
    <property type="protein sequence ID" value="TCO48885.1"/>
    <property type="molecule type" value="Genomic_DNA"/>
</dbReference>
<evidence type="ECO:0000313" key="2">
    <source>
        <dbReference type="EMBL" id="TCO48885.1"/>
    </source>
</evidence>
<dbReference type="Proteomes" id="UP000295680">
    <property type="component" value="Unassembled WGS sequence"/>
</dbReference>
<evidence type="ECO:0000259" key="1">
    <source>
        <dbReference type="Pfam" id="PF13228"/>
    </source>
</evidence>
<reference evidence="2 3" key="1">
    <citation type="submission" date="2019-03" db="EMBL/GenBank/DDBJ databases">
        <title>Genomic Encyclopedia of Type Strains, Phase IV (KMG-IV): sequencing the most valuable type-strain genomes for metagenomic binning, comparative biology and taxonomic classification.</title>
        <authorList>
            <person name="Goeker M."/>
        </authorList>
    </citation>
    <scope>NUCLEOTIDE SEQUENCE [LARGE SCALE GENOMIC DNA]</scope>
    <source>
        <strain evidence="2 3">DSM 45934</strain>
    </source>
</reference>
<sequence>MVTPGLELCRRYYFEAVAPLLREHFGDLPHSAALIGTGSEVLGFDTERSADHEWGPRFKLFTRDRHAGITAMLADKLPKTFLGYPTNFAPTENEGVRYMTYTDGPVHHRVEVADLREWLTRHLGFDPDGPIDWLDVPTQTLLEVTAGEVFHDGLDELEAARAKLAWYPTDVWRQVLAREWRGIADEEAFVGRCGEVGDELGSAVVAARIVRHLMCLCLFMARKYPPYSKWLGSAFARLPVDLPLREVLAATDWKTRERYLTQAYEIVAALHNGLGLTAPLDTKTRLYHDRPFQVLMADRFAEALTGA</sequence>
<organism evidence="2 3">
    <name type="scientific">Actinocrispum wychmicini</name>
    <dbReference type="NCBI Taxonomy" id="1213861"/>
    <lineage>
        <taxon>Bacteria</taxon>
        <taxon>Bacillati</taxon>
        <taxon>Actinomycetota</taxon>
        <taxon>Actinomycetes</taxon>
        <taxon>Pseudonocardiales</taxon>
        <taxon>Pseudonocardiaceae</taxon>
        <taxon>Actinocrispum</taxon>
    </lineage>
</organism>
<dbReference type="InterPro" id="IPR025117">
    <property type="entry name" value="DUF4037"/>
</dbReference>
<protein>
    <submittedName>
        <fullName evidence="2">Uncharacterized protein DUF4037</fullName>
    </submittedName>
</protein>
<proteinExistence type="predicted"/>
<gene>
    <name evidence="2" type="ORF">EV192_115106</name>
</gene>
<accession>A0A4R2J0U9</accession>
<keyword evidence="3" id="KW-1185">Reference proteome</keyword>
<evidence type="ECO:0000313" key="3">
    <source>
        <dbReference type="Proteomes" id="UP000295680"/>
    </source>
</evidence>
<dbReference type="RefSeq" id="WP_132125239.1">
    <property type="nucleotide sequence ID" value="NZ_SLWS01000015.1"/>
</dbReference>
<dbReference type="OrthoDB" id="3030at2"/>
<comment type="caution">
    <text evidence="2">The sequence shown here is derived from an EMBL/GenBank/DDBJ whole genome shotgun (WGS) entry which is preliminary data.</text>
</comment>
<dbReference type="AlphaFoldDB" id="A0A4R2J0U9"/>